<comment type="caution">
    <text evidence="4">The sequence shown here is derived from an EMBL/GenBank/DDBJ whole genome shotgun (WGS) entry which is preliminary data.</text>
</comment>
<dbReference type="Proteomes" id="UP001143463">
    <property type="component" value="Unassembled WGS sequence"/>
</dbReference>
<accession>A0A9W6L2K8</accession>
<sequence>MELSAADANSRRSATVGDEIVVRLPETPTSGYQWLPEIDPSALQVVDDTYEFDQNRRGGSGVHRFTFRALREGPTLLKLVNRRPWEQQGSEEYRVDLRIRR</sequence>
<gene>
    <name evidence="4" type="ORF">GCM10017577_21120</name>
</gene>
<reference evidence="4" key="2">
    <citation type="submission" date="2023-01" db="EMBL/GenBank/DDBJ databases">
        <authorList>
            <person name="Sun Q."/>
            <person name="Evtushenko L."/>
        </authorList>
    </citation>
    <scope>NUCLEOTIDE SEQUENCE</scope>
    <source>
        <strain evidence="4">VKM Ac-1069</strain>
    </source>
</reference>
<organism evidence="4 5">
    <name type="scientific">Pseudonocardia halophobica</name>
    <dbReference type="NCBI Taxonomy" id="29401"/>
    <lineage>
        <taxon>Bacteria</taxon>
        <taxon>Bacillati</taxon>
        <taxon>Actinomycetota</taxon>
        <taxon>Actinomycetes</taxon>
        <taxon>Pseudonocardiales</taxon>
        <taxon>Pseudonocardiaceae</taxon>
        <taxon>Pseudonocardia</taxon>
    </lineage>
</organism>
<dbReference type="Pfam" id="PF09394">
    <property type="entry name" value="Inhibitor_I42"/>
    <property type="match status" value="1"/>
</dbReference>
<dbReference type="InterPro" id="IPR036331">
    <property type="entry name" value="Chagasin-like_sf"/>
</dbReference>
<protein>
    <recommendedName>
        <fullName evidence="3">Proteinase inhibitor I42 chagasin domain-containing protein</fullName>
    </recommendedName>
</protein>
<evidence type="ECO:0000259" key="3">
    <source>
        <dbReference type="Pfam" id="PF09394"/>
    </source>
</evidence>
<evidence type="ECO:0000313" key="4">
    <source>
        <dbReference type="EMBL" id="GLL10971.1"/>
    </source>
</evidence>
<keyword evidence="5" id="KW-1185">Reference proteome</keyword>
<reference evidence="4" key="1">
    <citation type="journal article" date="2014" name="Int. J. Syst. Evol. Microbiol.">
        <title>Complete genome sequence of Corynebacterium casei LMG S-19264T (=DSM 44701T), isolated from a smear-ripened cheese.</title>
        <authorList>
            <consortium name="US DOE Joint Genome Institute (JGI-PGF)"/>
            <person name="Walter F."/>
            <person name="Albersmeier A."/>
            <person name="Kalinowski J."/>
            <person name="Ruckert C."/>
        </authorList>
    </citation>
    <scope>NUCLEOTIDE SEQUENCE</scope>
    <source>
        <strain evidence="4">VKM Ac-1069</strain>
    </source>
</reference>
<dbReference type="PANTHER" id="PTHR36530:SF1">
    <property type="entry name" value="AMOEBIASIN-1"/>
    <property type="match status" value="1"/>
</dbReference>
<evidence type="ECO:0000256" key="1">
    <source>
        <dbReference type="ARBA" id="ARBA00022690"/>
    </source>
</evidence>
<dbReference type="InterPro" id="IPR018990">
    <property type="entry name" value="Prot_inh_I42_chagasin"/>
</dbReference>
<dbReference type="SUPFAM" id="SSF141066">
    <property type="entry name" value="ICP-like"/>
    <property type="match status" value="1"/>
</dbReference>
<keyword evidence="1" id="KW-0646">Protease inhibitor</keyword>
<keyword evidence="2" id="KW-0789">Thiol protease inhibitor</keyword>
<dbReference type="GO" id="GO:0004869">
    <property type="term" value="F:cysteine-type endopeptidase inhibitor activity"/>
    <property type="evidence" value="ECO:0007669"/>
    <property type="project" value="UniProtKB-KW"/>
</dbReference>
<feature type="domain" description="Proteinase inhibitor I42 chagasin" evidence="3">
    <location>
        <begin position="14"/>
        <end position="97"/>
    </location>
</feature>
<proteinExistence type="predicted"/>
<evidence type="ECO:0000313" key="5">
    <source>
        <dbReference type="Proteomes" id="UP001143463"/>
    </source>
</evidence>
<evidence type="ECO:0000256" key="2">
    <source>
        <dbReference type="ARBA" id="ARBA00022704"/>
    </source>
</evidence>
<dbReference type="AlphaFoldDB" id="A0A9W6L2K8"/>
<dbReference type="EMBL" id="BSFQ01000006">
    <property type="protein sequence ID" value="GLL10971.1"/>
    <property type="molecule type" value="Genomic_DNA"/>
</dbReference>
<dbReference type="PANTHER" id="PTHR36530">
    <property type="entry name" value="INHIBITOR OF CYSTEINE PEPTIDASE"/>
    <property type="match status" value="1"/>
</dbReference>
<dbReference type="RefSeq" id="WP_037044959.1">
    <property type="nucleotide sequence ID" value="NZ_BAAAUZ010000079.1"/>
</dbReference>
<name>A0A9W6L2K8_9PSEU</name>
<dbReference type="Gene3D" id="2.60.40.2020">
    <property type="match status" value="1"/>
</dbReference>
<dbReference type="InterPro" id="IPR052781">
    <property type="entry name" value="Cys_protease_inhibitor_I42"/>
</dbReference>